<dbReference type="InterPro" id="IPR012255">
    <property type="entry name" value="ETF_b"/>
</dbReference>
<dbReference type="CDD" id="cd01714">
    <property type="entry name" value="ETF_beta"/>
    <property type="match status" value="1"/>
</dbReference>
<dbReference type="InterPro" id="IPR014729">
    <property type="entry name" value="Rossmann-like_a/b/a_fold"/>
</dbReference>
<comment type="caution">
    <text evidence="3">The sequence shown here is derived from an EMBL/GenBank/DDBJ whole genome shotgun (WGS) entry which is preliminary data.</text>
</comment>
<dbReference type="PANTHER" id="PTHR21294">
    <property type="entry name" value="ELECTRON TRANSFER FLAVOPROTEIN BETA-SUBUNIT"/>
    <property type="match status" value="1"/>
</dbReference>
<evidence type="ECO:0000313" key="3">
    <source>
        <dbReference type="EMBL" id="CAI8007806.1"/>
    </source>
</evidence>
<proteinExistence type="predicted"/>
<dbReference type="Pfam" id="PF01012">
    <property type="entry name" value="ETF"/>
    <property type="match status" value="1"/>
</dbReference>
<reference evidence="3" key="1">
    <citation type="submission" date="2023-03" db="EMBL/GenBank/DDBJ databases">
        <authorList>
            <person name="Steffen K."/>
            <person name="Cardenas P."/>
        </authorList>
    </citation>
    <scope>NUCLEOTIDE SEQUENCE</scope>
</reference>
<dbReference type="PANTHER" id="PTHR21294:SF17">
    <property type="entry name" value="PROTEIN FIXA"/>
    <property type="match status" value="1"/>
</dbReference>
<dbReference type="SMART" id="SM00893">
    <property type="entry name" value="ETF"/>
    <property type="match status" value="1"/>
</dbReference>
<dbReference type="Proteomes" id="UP001174909">
    <property type="component" value="Unassembled WGS sequence"/>
</dbReference>
<dbReference type="InterPro" id="IPR033948">
    <property type="entry name" value="ETF_beta_N"/>
</dbReference>
<evidence type="ECO:0000256" key="1">
    <source>
        <dbReference type="ARBA" id="ARBA00004305"/>
    </source>
</evidence>
<dbReference type="Gene3D" id="3.40.50.620">
    <property type="entry name" value="HUPs"/>
    <property type="match status" value="1"/>
</dbReference>
<dbReference type="EMBL" id="CASHTH010000800">
    <property type="protein sequence ID" value="CAI8007806.1"/>
    <property type="molecule type" value="Genomic_DNA"/>
</dbReference>
<comment type="subcellular location">
    <subcellularLocation>
        <location evidence="1">Mitochondrion matrix</location>
    </subcellularLocation>
</comment>
<gene>
    <name evidence="3" type="ORF">GBAR_LOCUS5392</name>
</gene>
<dbReference type="SUPFAM" id="SSF52402">
    <property type="entry name" value="Adenine nucleotide alpha hydrolases-like"/>
    <property type="match status" value="1"/>
</dbReference>
<dbReference type="GO" id="GO:0005759">
    <property type="term" value="C:mitochondrial matrix"/>
    <property type="evidence" value="ECO:0007669"/>
    <property type="project" value="UniProtKB-SubCell"/>
</dbReference>
<evidence type="ECO:0000259" key="2">
    <source>
        <dbReference type="SMART" id="SM00893"/>
    </source>
</evidence>
<dbReference type="InterPro" id="IPR014730">
    <property type="entry name" value="ETF_a/b_N"/>
</dbReference>
<dbReference type="GO" id="GO:0009055">
    <property type="term" value="F:electron transfer activity"/>
    <property type="evidence" value="ECO:0007669"/>
    <property type="project" value="InterPro"/>
</dbReference>
<organism evidence="3 4">
    <name type="scientific">Geodia barretti</name>
    <name type="common">Barrett's horny sponge</name>
    <dbReference type="NCBI Taxonomy" id="519541"/>
    <lineage>
        <taxon>Eukaryota</taxon>
        <taxon>Metazoa</taxon>
        <taxon>Porifera</taxon>
        <taxon>Demospongiae</taxon>
        <taxon>Heteroscleromorpha</taxon>
        <taxon>Tetractinellida</taxon>
        <taxon>Astrophorina</taxon>
        <taxon>Geodiidae</taxon>
        <taxon>Geodia</taxon>
    </lineage>
</organism>
<sequence>MKIAVCIKQVPVVSLLKFDNETRRVVRDGVPSEVNPFDVLGMSLAVNLKQDHDAEVVVYTMGPPQARDALVQCLAMGADSAVHLNDRAFAGSDTLATARALALALARDEYDLIICGRNSVDAETGQVGAEIAEMLDLPQVSGVRHLELDVSTDGSASLTAERITDEGHDVVRCARCRRSSRLLRMSRLRYILGGRNGRLRWRSPLPR</sequence>
<dbReference type="AlphaFoldDB" id="A0AA35RCE8"/>
<evidence type="ECO:0000313" key="4">
    <source>
        <dbReference type="Proteomes" id="UP001174909"/>
    </source>
</evidence>
<accession>A0AA35RCE8</accession>
<keyword evidence="4" id="KW-1185">Reference proteome</keyword>
<feature type="domain" description="Electron transfer flavoprotein alpha/beta-subunit N-terminal" evidence="2">
    <location>
        <begin position="22"/>
        <end position="196"/>
    </location>
</feature>
<name>A0AA35RCE8_GEOBA</name>
<protein>
    <submittedName>
        <fullName evidence="3">Electron transfer flavoprotein subunit beta</fullName>
    </submittedName>
</protein>